<feature type="transmembrane region" description="Helical" evidence="6">
    <location>
        <begin position="147"/>
        <end position="166"/>
    </location>
</feature>
<feature type="transmembrane region" description="Helical" evidence="6">
    <location>
        <begin position="281"/>
        <end position="298"/>
    </location>
</feature>
<keyword evidence="3 6" id="KW-0812">Transmembrane</keyword>
<keyword evidence="5 6" id="KW-0472">Membrane</keyword>
<feature type="transmembrane region" description="Helical" evidence="6">
    <location>
        <begin position="256"/>
        <end position="275"/>
    </location>
</feature>
<evidence type="ECO:0000259" key="7">
    <source>
        <dbReference type="Pfam" id="PF00892"/>
    </source>
</evidence>
<reference evidence="8 9" key="1">
    <citation type="submission" date="2019-07" db="EMBL/GenBank/DDBJ databases">
        <title>Aquicoccus porphyridii gen. nov., sp. nov., isolated from a small marine red alga, Porphyridium marinum.</title>
        <authorList>
            <person name="Liu L."/>
        </authorList>
    </citation>
    <scope>NUCLEOTIDE SEQUENCE [LARGE SCALE GENOMIC DNA]</scope>
    <source>
        <strain evidence="8 9">L1 8-17</strain>
    </source>
</reference>
<dbReference type="PANTHER" id="PTHR22911">
    <property type="entry name" value="ACYL-MALONYL CONDENSING ENZYME-RELATED"/>
    <property type="match status" value="1"/>
</dbReference>
<feature type="transmembrane region" description="Helical" evidence="6">
    <location>
        <begin position="39"/>
        <end position="60"/>
    </location>
</feature>
<dbReference type="PANTHER" id="PTHR22911:SF6">
    <property type="entry name" value="SOLUTE CARRIER FAMILY 35 MEMBER G1"/>
    <property type="match status" value="1"/>
</dbReference>
<evidence type="ECO:0000256" key="5">
    <source>
        <dbReference type="ARBA" id="ARBA00023136"/>
    </source>
</evidence>
<dbReference type="EMBL" id="VINQ01000012">
    <property type="protein sequence ID" value="KAA0912622.1"/>
    <property type="molecule type" value="Genomic_DNA"/>
</dbReference>
<evidence type="ECO:0000256" key="6">
    <source>
        <dbReference type="SAM" id="Phobius"/>
    </source>
</evidence>
<name>A0A5A9Z673_9RHOB</name>
<dbReference type="Proteomes" id="UP000325291">
    <property type="component" value="Unassembled WGS sequence"/>
</dbReference>
<keyword evidence="9" id="KW-1185">Reference proteome</keyword>
<evidence type="ECO:0000256" key="3">
    <source>
        <dbReference type="ARBA" id="ARBA00022692"/>
    </source>
</evidence>
<evidence type="ECO:0000256" key="2">
    <source>
        <dbReference type="ARBA" id="ARBA00009853"/>
    </source>
</evidence>
<dbReference type="Pfam" id="PF00892">
    <property type="entry name" value="EamA"/>
    <property type="match status" value="1"/>
</dbReference>
<keyword evidence="4 6" id="KW-1133">Transmembrane helix</keyword>
<dbReference type="InterPro" id="IPR000620">
    <property type="entry name" value="EamA_dom"/>
</dbReference>
<dbReference type="InterPro" id="IPR037185">
    <property type="entry name" value="EmrE-like"/>
</dbReference>
<evidence type="ECO:0000256" key="1">
    <source>
        <dbReference type="ARBA" id="ARBA00004141"/>
    </source>
</evidence>
<gene>
    <name evidence="8" type="ORF">FLO80_14615</name>
</gene>
<feature type="transmembrane region" description="Helical" evidence="6">
    <location>
        <begin position="98"/>
        <end position="117"/>
    </location>
</feature>
<dbReference type="AlphaFoldDB" id="A0A5A9Z673"/>
<dbReference type="SUPFAM" id="SSF103481">
    <property type="entry name" value="Multidrug resistance efflux transporter EmrE"/>
    <property type="match status" value="2"/>
</dbReference>
<comment type="similarity">
    <text evidence="2">Belongs to the drug/metabolite transporter (DMT) superfamily. 10 TMS drug/metabolite exporter (DME) (TC 2.A.7.3) family.</text>
</comment>
<feature type="transmembrane region" description="Helical" evidence="6">
    <location>
        <begin position="72"/>
        <end position="92"/>
    </location>
</feature>
<evidence type="ECO:0000313" key="8">
    <source>
        <dbReference type="EMBL" id="KAA0912622.1"/>
    </source>
</evidence>
<accession>A0A5A9Z673</accession>
<comment type="subcellular location">
    <subcellularLocation>
        <location evidence="1">Membrane</location>
        <topology evidence="1">Multi-pass membrane protein</topology>
    </subcellularLocation>
</comment>
<dbReference type="GO" id="GO:0016020">
    <property type="term" value="C:membrane"/>
    <property type="evidence" value="ECO:0007669"/>
    <property type="project" value="UniProtKB-SubCell"/>
</dbReference>
<evidence type="ECO:0000313" key="9">
    <source>
        <dbReference type="Proteomes" id="UP000325291"/>
    </source>
</evidence>
<protein>
    <submittedName>
        <fullName evidence="8">DMT family transporter</fullName>
    </submittedName>
</protein>
<feature type="transmembrane region" description="Helical" evidence="6">
    <location>
        <begin position="225"/>
        <end position="244"/>
    </location>
</feature>
<proteinExistence type="inferred from homology"/>
<organism evidence="8 9">
    <name type="scientific">Aquicoccus porphyridii</name>
    <dbReference type="NCBI Taxonomy" id="1852029"/>
    <lineage>
        <taxon>Bacteria</taxon>
        <taxon>Pseudomonadati</taxon>
        <taxon>Pseudomonadota</taxon>
        <taxon>Alphaproteobacteria</taxon>
        <taxon>Rhodobacterales</taxon>
        <taxon>Paracoccaceae</taxon>
        <taxon>Aquicoccus</taxon>
    </lineage>
</organism>
<feature type="transmembrane region" description="Helical" evidence="6">
    <location>
        <begin position="12"/>
        <end position="33"/>
    </location>
</feature>
<dbReference type="RefSeq" id="WP_111362432.1">
    <property type="nucleotide sequence ID" value="NZ_VINQ01000012.1"/>
</dbReference>
<comment type="caution">
    <text evidence="8">The sequence shown here is derived from an EMBL/GenBank/DDBJ whole genome shotgun (WGS) entry which is preliminary data.</text>
</comment>
<feature type="domain" description="EamA" evidence="7">
    <location>
        <begin position="11"/>
        <end position="140"/>
    </location>
</feature>
<sequence length="301" mass="32505">MVQVETRPLAAAVWMLAAMMMIGVVDNFVAVIAGSIGLWQFYVIRMVIALPLIWLMSRVGMGPMRWQRAGRVLLRSLFVALAMLFYFASLAVMPIAQALAGLFTSPIFVLIITVVGFGNRIGPWRIVAVACGFAGALLVLQPDPENFSWVTLMPVLGGFFYALGALATREWCAGESTVGMLAGVMGMQGVMGLIMLGLLWLFGIGEAGGALAFLTRGWVWAFGEIHVWLLVQAVGSVAGVFGIIKAYQLTEPSYVAVFEYSVMIFGPLFAWVWFGQGIGPWQVWGIALISLAGAIIALRSS</sequence>
<feature type="transmembrane region" description="Helical" evidence="6">
    <location>
        <begin position="124"/>
        <end position="141"/>
    </location>
</feature>
<feature type="transmembrane region" description="Helical" evidence="6">
    <location>
        <begin position="178"/>
        <end position="205"/>
    </location>
</feature>
<evidence type="ECO:0000256" key="4">
    <source>
        <dbReference type="ARBA" id="ARBA00022989"/>
    </source>
</evidence>